<dbReference type="GO" id="GO:0006465">
    <property type="term" value="P:signal peptide processing"/>
    <property type="evidence" value="ECO:0007669"/>
    <property type="project" value="InterPro"/>
</dbReference>
<dbReference type="AlphaFoldDB" id="A0A0C3EKD8"/>
<dbReference type="PANTHER" id="PTHR46041">
    <property type="entry name" value="MITOCHONDRIAL INNER MEMBRANE PROTEASE SUBUNIT 2"/>
    <property type="match status" value="1"/>
</dbReference>
<dbReference type="PRINTS" id="PR00727">
    <property type="entry name" value="LEADERPTASE"/>
</dbReference>
<dbReference type="InterPro" id="IPR037730">
    <property type="entry name" value="IMP2"/>
</dbReference>
<sequence length="190" mass="20866">MKRALRVLYWSPLGLAFTQYFYTPKTVRGRSMQPTFNPDTSAWNDVVIFDRSSVSSGNSISKGDIISLKNPVDGKKTLVKRVVAVAGDTIKTFPPYPLNEVIVPEGHVWVEGDQPFRSLDSNSFGPIPLALVEAKPCYIVWPLHRLGPLNTNTGVPRSPNTAAVEPGQRRVIEAAFASQSLSKDAGPKHH</sequence>
<feature type="domain" description="Peptidase S26" evidence="12">
    <location>
        <begin position="13"/>
        <end position="91"/>
    </location>
</feature>
<reference evidence="14" key="2">
    <citation type="submission" date="2015-01" db="EMBL/GenBank/DDBJ databases">
        <title>Evolutionary Origins and Diversification of the Mycorrhizal Mutualists.</title>
        <authorList>
            <consortium name="DOE Joint Genome Institute"/>
            <consortium name="Mycorrhizal Genomics Consortium"/>
            <person name="Kohler A."/>
            <person name="Kuo A."/>
            <person name="Nagy L.G."/>
            <person name="Floudas D."/>
            <person name="Copeland A."/>
            <person name="Barry K.W."/>
            <person name="Cichocki N."/>
            <person name="Veneault-Fourrey C."/>
            <person name="LaButti K."/>
            <person name="Lindquist E.A."/>
            <person name="Lipzen A."/>
            <person name="Lundell T."/>
            <person name="Morin E."/>
            <person name="Murat C."/>
            <person name="Riley R."/>
            <person name="Ohm R."/>
            <person name="Sun H."/>
            <person name="Tunlid A."/>
            <person name="Henrissat B."/>
            <person name="Grigoriev I.V."/>
            <person name="Hibbett D.S."/>
            <person name="Martin F."/>
        </authorList>
    </citation>
    <scope>NUCLEOTIDE SEQUENCE [LARGE SCALE GENOMIC DNA]</scope>
    <source>
        <strain evidence="14">Foug A</strain>
    </source>
</reference>
<gene>
    <name evidence="13" type="ORF">SCLCIDRAFT_104455</name>
</gene>
<evidence type="ECO:0000256" key="7">
    <source>
        <dbReference type="ARBA" id="ARBA00022801"/>
    </source>
</evidence>
<evidence type="ECO:0000256" key="8">
    <source>
        <dbReference type="ARBA" id="ARBA00022989"/>
    </source>
</evidence>
<evidence type="ECO:0000256" key="1">
    <source>
        <dbReference type="ARBA" id="ARBA00004434"/>
    </source>
</evidence>
<dbReference type="PANTHER" id="PTHR46041:SF2">
    <property type="entry name" value="MITOCHONDRIAL INNER MEMBRANE PROTEASE SUBUNIT 2"/>
    <property type="match status" value="1"/>
</dbReference>
<dbReference type="GO" id="GO:0004252">
    <property type="term" value="F:serine-type endopeptidase activity"/>
    <property type="evidence" value="ECO:0007669"/>
    <property type="project" value="InterPro"/>
</dbReference>
<evidence type="ECO:0000256" key="6">
    <source>
        <dbReference type="ARBA" id="ARBA00022792"/>
    </source>
</evidence>
<dbReference type="InterPro" id="IPR019533">
    <property type="entry name" value="Peptidase_S26"/>
</dbReference>
<dbReference type="Proteomes" id="UP000053989">
    <property type="component" value="Unassembled WGS sequence"/>
</dbReference>
<name>A0A0C3EKD8_9AGAM</name>
<reference evidence="13 14" key="1">
    <citation type="submission" date="2014-04" db="EMBL/GenBank/DDBJ databases">
        <authorList>
            <consortium name="DOE Joint Genome Institute"/>
            <person name="Kuo A."/>
            <person name="Kohler A."/>
            <person name="Nagy L.G."/>
            <person name="Floudas D."/>
            <person name="Copeland A."/>
            <person name="Barry K.W."/>
            <person name="Cichocki N."/>
            <person name="Veneault-Fourrey C."/>
            <person name="LaButti K."/>
            <person name="Lindquist E.A."/>
            <person name="Lipzen A."/>
            <person name="Lundell T."/>
            <person name="Morin E."/>
            <person name="Murat C."/>
            <person name="Sun H."/>
            <person name="Tunlid A."/>
            <person name="Henrissat B."/>
            <person name="Grigoriev I.V."/>
            <person name="Hibbett D.S."/>
            <person name="Martin F."/>
            <person name="Nordberg H.P."/>
            <person name="Cantor M.N."/>
            <person name="Hua S.X."/>
        </authorList>
    </citation>
    <scope>NUCLEOTIDE SEQUENCE [LARGE SCALE GENOMIC DNA]</scope>
    <source>
        <strain evidence="13 14">Foug A</strain>
    </source>
</reference>
<evidence type="ECO:0000256" key="11">
    <source>
        <dbReference type="PIRSR" id="PIRSR600223-1"/>
    </source>
</evidence>
<proteinExistence type="inferred from homology"/>
<dbReference type="OrthoDB" id="308440at2759"/>
<organism evidence="13 14">
    <name type="scientific">Scleroderma citrinum Foug A</name>
    <dbReference type="NCBI Taxonomy" id="1036808"/>
    <lineage>
        <taxon>Eukaryota</taxon>
        <taxon>Fungi</taxon>
        <taxon>Dikarya</taxon>
        <taxon>Basidiomycota</taxon>
        <taxon>Agaricomycotina</taxon>
        <taxon>Agaricomycetes</taxon>
        <taxon>Agaricomycetidae</taxon>
        <taxon>Boletales</taxon>
        <taxon>Sclerodermatineae</taxon>
        <taxon>Sclerodermataceae</taxon>
        <taxon>Scleroderma</taxon>
    </lineage>
</organism>
<feature type="active site" evidence="11">
    <location>
        <position position="80"/>
    </location>
</feature>
<keyword evidence="7" id="KW-0378">Hydrolase</keyword>
<dbReference type="GO" id="GO:0042720">
    <property type="term" value="C:mitochondrial inner membrane peptidase complex"/>
    <property type="evidence" value="ECO:0007669"/>
    <property type="project" value="InterPro"/>
</dbReference>
<keyword evidence="14" id="KW-1185">Reference proteome</keyword>
<dbReference type="InterPro" id="IPR036286">
    <property type="entry name" value="LexA/Signal_pep-like_sf"/>
</dbReference>
<accession>A0A0C3EKD8</accession>
<evidence type="ECO:0000256" key="2">
    <source>
        <dbReference type="ARBA" id="ARBA00007066"/>
    </source>
</evidence>
<feature type="active site" evidence="11">
    <location>
        <position position="31"/>
    </location>
</feature>
<keyword evidence="5" id="KW-0812">Transmembrane</keyword>
<dbReference type="EMBL" id="KN822008">
    <property type="protein sequence ID" value="KIM68644.1"/>
    <property type="molecule type" value="Genomic_DNA"/>
</dbReference>
<evidence type="ECO:0000313" key="13">
    <source>
        <dbReference type="EMBL" id="KIM68644.1"/>
    </source>
</evidence>
<dbReference type="HOGENOM" id="CLU_028723_4_1_1"/>
<keyword evidence="9" id="KW-0496">Mitochondrion</keyword>
<evidence type="ECO:0000259" key="12">
    <source>
        <dbReference type="Pfam" id="PF10502"/>
    </source>
</evidence>
<comment type="subcellular location">
    <subcellularLocation>
        <location evidence="1">Mitochondrion inner membrane</location>
        <topology evidence="1">Single-pass membrane protein</topology>
    </subcellularLocation>
</comment>
<dbReference type="SUPFAM" id="SSF51306">
    <property type="entry name" value="LexA/Signal peptidase"/>
    <property type="match status" value="1"/>
</dbReference>
<keyword evidence="8" id="KW-1133">Transmembrane helix</keyword>
<dbReference type="InParanoid" id="A0A0C3EKD8"/>
<keyword evidence="10" id="KW-0472">Membrane</keyword>
<dbReference type="InterPro" id="IPR000223">
    <property type="entry name" value="Pept_S26A_signal_pept_1"/>
</dbReference>
<dbReference type="GO" id="GO:0006627">
    <property type="term" value="P:protein processing involved in protein targeting to mitochondrion"/>
    <property type="evidence" value="ECO:0007669"/>
    <property type="project" value="InterPro"/>
</dbReference>
<protein>
    <recommendedName>
        <fullName evidence="3">Mitochondrial inner membrane protease subunit 2</fullName>
    </recommendedName>
</protein>
<evidence type="ECO:0000256" key="4">
    <source>
        <dbReference type="ARBA" id="ARBA00022670"/>
    </source>
</evidence>
<evidence type="ECO:0000256" key="3">
    <source>
        <dbReference type="ARBA" id="ARBA00013650"/>
    </source>
</evidence>
<evidence type="ECO:0000256" key="5">
    <source>
        <dbReference type="ARBA" id="ARBA00022692"/>
    </source>
</evidence>
<keyword evidence="4" id="KW-0645">Protease</keyword>
<dbReference type="FunCoup" id="A0A0C3EKD8">
    <property type="interactions" value="323"/>
</dbReference>
<keyword evidence="6" id="KW-0999">Mitochondrion inner membrane</keyword>
<dbReference type="CDD" id="cd06530">
    <property type="entry name" value="S26_SPase_I"/>
    <property type="match status" value="1"/>
</dbReference>
<evidence type="ECO:0000256" key="9">
    <source>
        <dbReference type="ARBA" id="ARBA00023128"/>
    </source>
</evidence>
<evidence type="ECO:0000256" key="10">
    <source>
        <dbReference type="ARBA" id="ARBA00023136"/>
    </source>
</evidence>
<dbReference type="Gene3D" id="2.10.109.10">
    <property type="entry name" value="Umud Fragment, subunit A"/>
    <property type="match status" value="1"/>
</dbReference>
<evidence type="ECO:0000313" key="14">
    <source>
        <dbReference type="Proteomes" id="UP000053989"/>
    </source>
</evidence>
<dbReference type="STRING" id="1036808.A0A0C3EKD8"/>
<dbReference type="Pfam" id="PF10502">
    <property type="entry name" value="Peptidase_S26"/>
    <property type="match status" value="1"/>
</dbReference>
<comment type="similarity">
    <text evidence="2">Belongs to the peptidase S26 family. IMP2 subfamily.</text>
</comment>